<dbReference type="EMBL" id="UGRY01000005">
    <property type="protein sequence ID" value="SUD48543.1"/>
    <property type="molecule type" value="Genomic_DNA"/>
</dbReference>
<evidence type="ECO:0000313" key="3">
    <source>
        <dbReference type="Proteomes" id="UP000255467"/>
    </source>
</evidence>
<dbReference type="PANTHER" id="PTHR48079:SF6">
    <property type="entry name" value="NAD(P)-BINDING DOMAIN-CONTAINING PROTEIN-RELATED"/>
    <property type="match status" value="1"/>
</dbReference>
<dbReference type="GO" id="GO:0004029">
    <property type="term" value="F:aldehyde dehydrogenase (NAD+) activity"/>
    <property type="evidence" value="ECO:0007669"/>
    <property type="project" value="TreeGrafter"/>
</dbReference>
<dbReference type="GO" id="GO:0005737">
    <property type="term" value="C:cytoplasm"/>
    <property type="evidence" value="ECO:0007669"/>
    <property type="project" value="TreeGrafter"/>
</dbReference>
<organism evidence="2 3">
    <name type="scientific">Nocardia otitidiscaviarum</name>
    <dbReference type="NCBI Taxonomy" id="1823"/>
    <lineage>
        <taxon>Bacteria</taxon>
        <taxon>Bacillati</taxon>
        <taxon>Actinomycetota</taxon>
        <taxon>Actinomycetes</taxon>
        <taxon>Mycobacteriales</taxon>
        <taxon>Nocardiaceae</taxon>
        <taxon>Nocardia</taxon>
    </lineage>
</organism>
<evidence type="ECO:0000259" key="1">
    <source>
        <dbReference type="Pfam" id="PF01370"/>
    </source>
</evidence>
<dbReference type="SUPFAM" id="SSF51735">
    <property type="entry name" value="NAD(P)-binding Rossmann-fold domains"/>
    <property type="match status" value="1"/>
</dbReference>
<gene>
    <name evidence="2" type="ORF">NCTC1934_05878</name>
</gene>
<dbReference type="Pfam" id="PF01370">
    <property type="entry name" value="Epimerase"/>
    <property type="match status" value="1"/>
</dbReference>
<feature type="domain" description="NAD-dependent epimerase/dehydratase" evidence="1">
    <location>
        <begin position="53"/>
        <end position="284"/>
    </location>
</feature>
<dbReference type="InterPro" id="IPR036291">
    <property type="entry name" value="NAD(P)-bd_dom_sf"/>
</dbReference>
<dbReference type="Gene3D" id="3.40.50.720">
    <property type="entry name" value="NAD(P)-binding Rossmann-like Domain"/>
    <property type="match status" value="1"/>
</dbReference>
<dbReference type="PANTHER" id="PTHR48079">
    <property type="entry name" value="PROTEIN YEEZ"/>
    <property type="match status" value="1"/>
</dbReference>
<sequence>MVSRITGCRLACFSGTDFSAALRDRASGGDDVLLVGLDELYGTGAAEGGCVKVVVAGATGVIGRPLIGALHRSGHLVYALVRGGRSAELARALGTTPVLADVLDREKLLRVADGLTADAVVHELTAYRDSPPTHYRSRGLARTNELRTAGSRHLVDFAAAVGATRYLTQSLVLGYGLRDHGAEPVTERTLFGRPQGARIDASIEALSTAEDCALHTPGLAGIALRYGIFYGPGASDPFLRPLRRRLMPLPRGETGYIGFIHIEDAAAATVAALEHGRAGQAYNIVDDEPVTWSAHFDTLANAFGAGPPRRVPARLFRLAAPLAAAQMLDMSMRVANAKAKSELRWQPALPTVAEGARTLAATR</sequence>
<dbReference type="InterPro" id="IPR001509">
    <property type="entry name" value="Epimerase_deHydtase"/>
</dbReference>
<dbReference type="Proteomes" id="UP000255467">
    <property type="component" value="Unassembled WGS sequence"/>
</dbReference>
<accession>A0A379JKK9</accession>
<dbReference type="InterPro" id="IPR051783">
    <property type="entry name" value="NAD(P)-dependent_oxidoreduct"/>
</dbReference>
<name>A0A379JKK9_9NOCA</name>
<keyword evidence="3" id="KW-1185">Reference proteome</keyword>
<evidence type="ECO:0000313" key="2">
    <source>
        <dbReference type="EMBL" id="SUD48543.1"/>
    </source>
</evidence>
<reference evidence="2 3" key="1">
    <citation type="submission" date="2018-06" db="EMBL/GenBank/DDBJ databases">
        <authorList>
            <consortium name="Pathogen Informatics"/>
            <person name="Doyle S."/>
        </authorList>
    </citation>
    <scope>NUCLEOTIDE SEQUENCE [LARGE SCALE GENOMIC DNA]</scope>
    <source>
        <strain evidence="2 3">NCTC1934</strain>
    </source>
</reference>
<protein>
    <submittedName>
        <fullName evidence="2">Uncharacterized conserved protein</fullName>
    </submittedName>
</protein>
<proteinExistence type="predicted"/>
<dbReference type="AlphaFoldDB" id="A0A379JKK9"/>